<evidence type="ECO:0000256" key="1">
    <source>
        <dbReference type="ARBA" id="ARBA00010692"/>
    </source>
</evidence>
<dbReference type="InterPro" id="IPR003784">
    <property type="entry name" value="BioY"/>
</dbReference>
<sequence length="189" mass="19924">MIEKNTLNTRMLVLCAIFAALLVVGAYIKVPLPGIPFTLQTLFVILAGLLLGSRGGLIAVLVYLFMGLIGLPVFSGGGGLMYVFKPSFGYLLGFALAAFVTGWLAEKNTSGTTGKMLLAALAGTAAIYAVGLPWYYVIANYYLNTPVGAATLMMTGFVMTLPGDLIKIAVSVLLAKRLAPVLRQGVITK</sequence>
<dbReference type="EMBL" id="WJBC01000015">
    <property type="protein sequence ID" value="MBC3804901.1"/>
    <property type="molecule type" value="Genomic_DNA"/>
</dbReference>
<dbReference type="Gene3D" id="1.10.1760.20">
    <property type="match status" value="1"/>
</dbReference>
<proteinExistence type="inferred from homology"/>
<feature type="transmembrane region" description="Helical" evidence="3">
    <location>
        <begin position="117"/>
        <end position="137"/>
    </location>
</feature>
<comment type="subcellular location">
    <subcellularLocation>
        <location evidence="2">Cell membrane</location>
        <topology evidence="2">Multi-pass membrane protein</topology>
    </subcellularLocation>
</comment>
<dbReference type="PANTHER" id="PTHR34295">
    <property type="entry name" value="BIOTIN TRANSPORTER BIOY"/>
    <property type="match status" value="1"/>
</dbReference>
<name>A0ABR6WXC9_9FIRM</name>
<evidence type="ECO:0000256" key="3">
    <source>
        <dbReference type="SAM" id="Phobius"/>
    </source>
</evidence>
<evidence type="ECO:0000313" key="5">
    <source>
        <dbReference type="Proteomes" id="UP000603234"/>
    </source>
</evidence>
<organism evidence="4 5">
    <name type="scientific">Acetobacterium fimetarium</name>
    <dbReference type="NCBI Taxonomy" id="52691"/>
    <lineage>
        <taxon>Bacteria</taxon>
        <taxon>Bacillati</taxon>
        <taxon>Bacillota</taxon>
        <taxon>Clostridia</taxon>
        <taxon>Eubacteriales</taxon>
        <taxon>Eubacteriaceae</taxon>
        <taxon>Acetobacterium</taxon>
    </lineage>
</organism>
<feature type="transmembrane region" description="Helical" evidence="3">
    <location>
        <begin position="12"/>
        <end position="28"/>
    </location>
</feature>
<keyword evidence="2" id="KW-1003">Cell membrane</keyword>
<feature type="transmembrane region" description="Helical" evidence="3">
    <location>
        <begin position="149"/>
        <end position="175"/>
    </location>
</feature>
<dbReference type="PANTHER" id="PTHR34295:SF1">
    <property type="entry name" value="BIOTIN TRANSPORTER BIOY"/>
    <property type="match status" value="1"/>
</dbReference>
<keyword evidence="2" id="KW-0813">Transport</keyword>
<keyword evidence="5" id="KW-1185">Reference proteome</keyword>
<keyword evidence="3" id="KW-0812">Transmembrane</keyword>
<dbReference type="Proteomes" id="UP000603234">
    <property type="component" value="Unassembled WGS sequence"/>
</dbReference>
<evidence type="ECO:0000256" key="2">
    <source>
        <dbReference type="PIRNR" id="PIRNR016661"/>
    </source>
</evidence>
<gene>
    <name evidence="4" type="ORF">GH808_10700</name>
</gene>
<dbReference type="PIRSF" id="PIRSF016661">
    <property type="entry name" value="BioY"/>
    <property type="match status" value="1"/>
</dbReference>
<feature type="transmembrane region" description="Helical" evidence="3">
    <location>
        <begin position="88"/>
        <end position="105"/>
    </location>
</feature>
<keyword evidence="2 3" id="KW-0472">Membrane</keyword>
<comment type="caution">
    <text evidence="4">The sequence shown here is derived from an EMBL/GenBank/DDBJ whole genome shotgun (WGS) entry which is preliminary data.</text>
</comment>
<dbReference type="Pfam" id="PF02632">
    <property type="entry name" value="BioY"/>
    <property type="match status" value="1"/>
</dbReference>
<dbReference type="RefSeq" id="WP_186842783.1">
    <property type="nucleotide sequence ID" value="NZ_WJBC01000015.1"/>
</dbReference>
<feature type="transmembrane region" description="Helical" evidence="3">
    <location>
        <begin position="58"/>
        <end position="82"/>
    </location>
</feature>
<feature type="transmembrane region" description="Helical" evidence="3">
    <location>
        <begin position="34"/>
        <end position="51"/>
    </location>
</feature>
<comment type="similarity">
    <text evidence="1 2">Belongs to the BioY family.</text>
</comment>
<accession>A0ABR6WXC9</accession>
<protein>
    <recommendedName>
        <fullName evidence="2">Biotin transporter</fullName>
    </recommendedName>
</protein>
<reference evidence="4 5" key="1">
    <citation type="journal article" date="2020" name="mSystems">
        <title>Defining Genomic and Predicted Metabolic Features of the Acetobacterium Genus.</title>
        <authorList>
            <person name="Ross D.E."/>
            <person name="Marshall C.W."/>
            <person name="Gulliver D."/>
            <person name="May H.D."/>
            <person name="Norman R.S."/>
        </authorList>
    </citation>
    <scope>NUCLEOTIDE SEQUENCE [LARGE SCALE GENOMIC DNA]</scope>
    <source>
        <strain evidence="4 5">DSM 8238</strain>
    </source>
</reference>
<evidence type="ECO:0000313" key="4">
    <source>
        <dbReference type="EMBL" id="MBC3804901.1"/>
    </source>
</evidence>
<keyword evidence="3" id="KW-1133">Transmembrane helix</keyword>